<keyword evidence="6 9" id="KW-0133">Cell shape</keyword>
<dbReference type="PANTHER" id="PTHR30582">
    <property type="entry name" value="L,D-TRANSPEPTIDASE"/>
    <property type="match status" value="1"/>
</dbReference>
<evidence type="ECO:0000259" key="12">
    <source>
        <dbReference type="PROSITE" id="PS52029"/>
    </source>
</evidence>
<comment type="similarity">
    <text evidence="2">Belongs to the YkuD family.</text>
</comment>
<keyword evidence="4" id="KW-0808">Transferase</keyword>
<dbReference type="SMART" id="SM00257">
    <property type="entry name" value="LysM"/>
    <property type="match status" value="1"/>
</dbReference>
<proteinExistence type="inferred from homology"/>
<dbReference type="GO" id="GO:0071972">
    <property type="term" value="F:peptidoglycan L,D-transpeptidase activity"/>
    <property type="evidence" value="ECO:0007669"/>
    <property type="project" value="TreeGrafter"/>
</dbReference>
<feature type="domain" description="LysM" evidence="11">
    <location>
        <begin position="156"/>
        <end position="199"/>
    </location>
</feature>
<dbReference type="InterPro" id="IPR005490">
    <property type="entry name" value="LD_TPept_cat_dom"/>
</dbReference>
<dbReference type="PANTHER" id="PTHR30582:SF24">
    <property type="entry name" value="L,D-TRANSPEPTIDASE ERFK_SRFK-RELATED"/>
    <property type="match status" value="1"/>
</dbReference>
<dbReference type="Pfam" id="PF01476">
    <property type="entry name" value="LysM"/>
    <property type="match status" value="1"/>
</dbReference>
<dbReference type="Gene3D" id="3.10.350.10">
    <property type="entry name" value="LysM domain"/>
    <property type="match status" value="1"/>
</dbReference>
<dbReference type="InterPro" id="IPR038063">
    <property type="entry name" value="Transpep_catalytic_dom"/>
</dbReference>
<dbReference type="SUPFAM" id="SSF141523">
    <property type="entry name" value="L,D-transpeptidase catalytic domain-like"/>
    <property type="match status" value="1"/>
</dbReference>
<dbReference type="CDD" id="cd00118">
    <property type="entry name" value="LysM"/>
    <property type="match status" value="1"/>
</dbReference>
<dbReference type="Gene3D" id="2.40.440.10">
    <property type="entry name" value="L,D-transpeptidase catalytic domain-like"/>
    <property type="match status" value="1"/>
</dbReference>
<evidence type="ECO:0000256" key="7">
    <source>
        <dbReference type="ARBA" id="ARBA00022984"/>
    </source>
</evidence>
<feature type="active site" description="Proton donor/acceptor" evidence="9">
    <location>
        <position position="289"/>
    </location>
</feature>
<dbReference type="AlphaFoldDB" id="A0A1V6M0L7"/>
<evidence type="ECO:0000256" key="2">
    <source>
        <dbReference type="ARBA" id="ARBA00005992"/>
    </source>
</evidence>
<evidence type="ECO:0000313" key="14">
    <source>
        <dbReference type="Proteomes" id="UP000242219"/>
    </source>
</evidence>
<keyword evidence="14" id="KW-1185">Reference proteome</keyword>
<evidence type="ECO:0000256" key="1">
    <source>
        <dbReference type="ARBA" id="ARBA00004752"/>
    </source>
</evidence>
<keyword evidence="7 9" id="KW-0573">Peptidoglycan synthesis</keyword>
<dbReference type="GO" id="GO:0016757">
    <property type="term" value="F:glycosyltransferase activity"/>
    <property type="evidence" value="ECO:0007669"/>
    <property type="project" value="UniProtKB-KW"/>
</dbReference>
<keyword evidence="3" id="KW-0328">Glycosyltransferase</keyword>
<dbReference type="UniPathway" id="UPA00219"/>
<accession>A0A1V6M0L7</accession>
<evidence type="ECO:0000256" key="6">
    <source>
        <dbReference type="ARBA" id="ARBA00022960"/>
    </source>
</evidence>
<reference evidence="13 14" key="1">
    <citation type="journal article" date="2016" name="Genome Announc.">
        <title>Draft Genome Sequence of the Anaerobic Ammonium-Oxidizing Bacterium 'Candidatus Brocadia sp. 40'.</title>
        <authorList>
            <person name="Ali M."/>
            <person name="Haroon M.F."/>
            <person name="Narita Y."/>
            <person name="Zhang L."/>
            <person name="Rangel Shaw D."/>
            <person name="Okabe S."/>
            <person name="Saikaly P.E."/>
        </authorList>
    </citation>
    <scope>NUCLEOTIDE SEQUENCE [LARGE SCALE GENOMIC DNA]</scope>
    <source>
        <strain evidence="13 14">40</strain>
    </source>
</reference>
<keyword evidence="5" id="KW-0378">Hydrolase</keyword>
<dbReference type="SUPFAM" id="SSF54106">
    <property type="entry name" value="LysM domain"/>
    <property type="match status" value="1"/>
</dbReference>
<keyword evidence="8 9" id="KW-0961">Cell wall biogenesis/degradation</keyword>
<evidence type="ECO:0000256" key="9">
    <source>
        <dbReference type="PROSITE-ProRule" id="PRU01373"/>
    </source>
</evidence>
<dbReference type="InterPro" id="IPR036779">
    <property type="entry name" value="LysM_dom_sf"/>
</dbReference>
<dbReference type="EMBL" id="MJUW02000069">
    <property type="protein sequence ID" value="OQD45920.1"/>
    <property type="molecule type" value="Genomic_DNA"/>
</dbReference>
<evidence type="ECO:0000256" key="10">
    <source>
        <dbReference type="SAM" id="Phobius"/>
    </source>
</evidence>
<comment type="pathway">
    <text evidence="1 9">Cell wall biogenesis; peptidoglycan biosynthesis.</text>
</comment>
<feature type="active site" description="Nucleophile" evidence="9">
    <location>
        <position position="305"/>
    </location>
</feature>
<dbReference type="Pfam" id="PF03734">
    <property type="entry name" value="YkuD"/>
    <property type="match status" value="1"/>
</dbReference>
<dbReference type="InterPro" id="IPR050979">
    <property type="entry name" value="LD-transpeptidase"/>
</dbReference>
<evidence type="ECO:0000256" key="3">
    <source>
        <dbReference type="ARBA" id="ARBA00022676"/>
    </source>
</evidence>
<feature type="domain" description="L,D-TPase catalytic" evidence="12">
    <location>
        <begin position="204"/>
        <end position="329"/>
    </location>
</feature>
<protein>
    <submittedName>
        <fullName evidence="13">Uncharacterized protein</fullName>
    </submittedName>
</protein>
<keyword evidence="10" id="KW-0812">Transmembrane</keyword>
<sequence length="330" mass="37314">MKKMQNLLGKIFGIGILPVMFVVCNINTYTNTGGFDAEVFAAQNQETPISLVKKDDDVVIYKNDIIVRSDELKKEFKKEVDKNKPGEKPASQKQEISALDTVNKDLKEGKKYEARNILSDLFINGSMPEKQKEIKDQLDKLNEEIIFSPIPFPDATMYTVQPGDVLVRIAKRFNTNYELIMKVNGKASNRLNIGEQLKILPGKTRILISKRNFTLLLLLNDKYVKQYRIATGKNNKTPVGTFEVKNKMKEPVWYSPDGGVFPYGSKENILGTRWIGFKDKPNIYGYGIHGTTQPETVGTAASNGCIRMLNSDVEELYDFVTPDTEIVIQE</sequence>
<dbReference type="GO" id="GO:0008360">
    <property type="term" value="P:regulation of cell shape"/>
    <property type="evidence" value="ECO:0007669"/>
    <property type="project" value="UniProtKB-UniRule"/>
</dbReference>
<evidence type="ECO:0000256" key="8">
    <source>
        <dbReference type="ARBA" id="ARBA00023316"/>
    </source>
</evidence>
<keyword evidence="10" id="KW-1133">Transmembrane helix</keyword>
<dbReference type="Proteomes" id="UP000242219">
    <property type="component" value="Unassembled WGS sequence"/>
</dbReference>
<dbReference type="CDD" id="cd16913">
    <property type="entry name" value="YkuD_like"/>
    <property type="match status" value="1"/>
</dbReference>
<name>A0A1V6M0L7_9BACT</name>
<dbReference type="GO" id="GO:0018104">
    <property type="term" value="P:peptidoglycan-protein cross-linking"/>
    <property type="evidence" value="ECO:0007669"/>
    <property type="project" value="TreeGrafter"/>
</dbReference>
<comment type="caution">
    <text evidence="13">The sequence shown here is derived from an EMBL/GenBank/DDBJ whole genome shotgun (WGS) entry which is preliminary data.</text>
</comment>
<dbReference type="InterPro" id="IPR018392">
    <property type="entry name" value="LysM"/>
</dbReference>
<dbReference type="PROSITE" id="PS51782">
    <property type="entry name" value="LYSM"/>
    <property type="match status" value="1"/>
</dbReference>
<evidence type="ECO:0000313" key="13">
    <source>
        <dbReference type="EMBL" id="OQD45920.1"/>
    </source>
</evidence>
<dbReference type="GO" id="GO:0071555">
    <property type="term" value="P:cell wall organization"/>
    <property type="evidence" value="ECO:0007669"/>
    <property type="project" value="UniProtKB-UniRule"/>
</dbReference>
<evidence type="ECO:0000256" key="4">
    <source>
        <dbReference type="ARBA" id="ARBA00022679"/>
    </source>
</evidence>
<feature type="transmembrane region" description="Helical" evidence="10">
    <location>
        <begin position="7"/>
        <end position="23"/>
    </location>
</feature>
<dbReference type="GO" id="GO:0005576">
    <property type="term" value="C:extracellular region"/>
    <property type="evidence" value="ECO:0007669"/>
    <property type="project" value="TreeGrafter"/>
</dbReference>
<evidence type="ECO:0000259" key="11">
    <source>
        <dbReference type="PROSITE" id="PS51782"/>
    </source>
</evidence>
<organism evidence="13 14">
    <name type="scientific">Candidatus Brocadia sapporoensis</name>
    <dbReference type="NCBI Taxonomy" id="392547"/>
    <lineage>
        <taxon>Bacteria</taxon>
        <taxon>Pseudomonadati</taxon>
        <taxon>Planctomycetota</taxon>
        <taxon>Candidatus Brocadiia</taxon>
        <taxon>Candidatus Brocadiales</taxon>
        <taxon>Candidatus Brocadiaceae</taxon>
        <taxon>Candidatus Brocadia</taxon>
    </lineage>
</organism>
<keyword evidence="10" id="KW-0472">Membrane</keyword>
<evidence type="ECO:0000256" key="5">
    <source>
        <dbReference type="ARBA" id="ARBA00022801"/>
    </source>
</evidence>
<gene>
    <name evidence="13" type="ORF">BIY37_05920</name>
</gene>
<dbReference type="PROSITE" id="PS52029">
    <property type="entry name" value="LD_TPASE"/>
    <property type="match status" value="1"/>
</dbReference>